<evidence type="ECO:0000256" key="5">
    <source>
        <dbReference type="HAMAP-Rule" id="MF_00445"/>
    </source>
</evidence>
<gene>
    <name evidence="5" type="primary">nuoN</name>
    <name evidence="8" type="ORF">H5P28_16305</name>
</gene>
<evidence type="ECO:0000313" key="8">
    <source>
        <dbReference type="EMBL" id="MBC2595829.1"/>
    </source>
</evidence>
<dbReference type="NCBIfam" id="TIGR01770">
    <property type="entry name" value="NDH_I_N"/>
    <property type="match status" value="1"/>
</dbReference>
<keyword evidence="5" id="KW-0874">Quinone</keyword>
<feature type="transmembrane region" description="Helical" evidence="5">
    <location>
        <begin position="175"/>
        <end position="199"/>
    </location>
</feature>
<evidence type="ECO:0000256" key="3">
    <source>
        <dbReference type="ARBA" id="ARBA00022989"/>
    </source>
</evidence>
<comment type="function">
    <text evidence="5">NDH-1 shuttles electrons from NADH, via FMN and iron-sulfur (Fe-S) centers, to quinones in the respiratory chain. The immediate electron acceptor for the enzyme in this species is believed to be ubiquinone. Couples the redox reaction to proton translocation (for every two electrons transferred, four hydrogen ions are translocated across the cytoplasmic membrane), and thus conserves the redox energy in a proton gradient.</text>
</comment>
<evidence type="ECO:0000259" key="7">
    <source>
        <dbReference type="Pfam" id="PF00361"/>
    </source>
</evidence>
<dbReference type="GO" id="GO:0008137">
    <property type="term" value="F:NADH dehydrogenase (ubiquinone) activity"/>
    <property type="evidence" value="ECO:0007669"/>
    <property type="project" value="InterPro"/>
</dbReference>
<comment type="catalytic activity">
    <reaction evidence="5">
        <text>a quinone + NADH + 5 H(+)(in) = a quinol + NAD(+) + 4 H(+)(out)</text>
        <dbReference type="Rhea" id="RHEA:57888"/>
        <dbReference type="ChEBI" id="CHEBI:15378"/>
        <dbReference type="ChEBI" id="CHEBI:24646"/>
        <dbReference type="ChEBI" id="CHEBI:57540"/>
        <dbReference type="ChEBI" id="CHEBI:57945"/>
        <dbReference type="ChEBI" id="CHEBI:132124"/>
    </reaction>
</comment>
<dbReference type="EMBL" id="JACHVB010000052">
    <property type="protein sequence ID" value="MBC2595829.1"/>
    <property type="molecule type" value="Genomic_DNA"/>
</dbReference>
<feature type="transmembrane region" description="Helical" evidence="5">
    <location>
        <begin position="228"/>
        <end position="253"/>
    </location>
</feature>
<feature type="transmembrane region" description="Helical" evidence="5">
    <location>
        <begin position="397"/>
        <end position="419"/>
    </location>
</feature>
<keyword evidence="9" id="KW-1185">Reference proteome</keyword>
<feature type="transmembrane region" description="Helical" evidence="5">
    <location>
        <begin position="484"/>
        <end position="503"/>
    </location>
</feature>
<keyword evidence="5" id="KW-1278">Translocase</keyword>
<keyword evidence="5" id="KW-0520">NAD</keyword>
<feature type="transmembrane region" description="Helical" evidence="5">
    <location>
        <begin position="20"/>
        <end position="40"/>
    </location>
</feature>
<feature type="transmembrane region" description="Helical" evidence="5">
    <location>
        <begin position="121"/>
        <end position="137"/>
    </location>
</feature>
<evidence type="ECO:0000256" key="6">
    <source>
        <dbReference type="RuleBase" id="RU000320"/>
    </source>
</evidence>
<evidence type="ECO:0000256" key="4">
    <source>
        <dbReference type="ARBA" id="ARBA00023136"/>
    </source>
</evidence>
<feature type="transmembrane region" description="Helical" evidence="5">
    <location>
        <begin position="265"/>
        <end position="289"/>
    </location>
</feature>
<feature type="transmembrane region" description="Helical" evidence="5">
    <location>
        <begin position="431"/>
        <end position="452"/>
    </location>
</feature>
<dbReference type="AlphaFoldDB" id="A0A842HHM3"/>
<keyword evidence="4 5" id="KW-0472">Membrane</keyword>
<comment type="similarity">
    <text evidence="5">Belongs to the complex I subunit 2 family.</text>
</comment>
<feature type="transmembrane region" description="Helical" evidence="5">
    <location>
        <begin position="94"/>
        <end position="112"/>
    </location>
</feature>
<dbReference type="HAMAP" id="MF_00445">
    <property type="entry name" value="NDH1_NuoN_1"/>
    <property type="match status" value="1"/>
</dbReference>
<accession>A0A842HHM3</accession>
<keyword evidence="2 5" id="KW-0812">Transmembrane</keyword>
<feature type="transmembrane region" description="Helical" evidence="5">
    <location>
        <begin position="350"/>
        <end position="376"/>
    </location>
</feature>
<comment type="subcellular location">
    <subcellularLocation>
        <location evidence="5">Cell membrane</location>
        <topology evidence="5">Multi-pass membrane protein</topology>
    </subcellularLocation>
    <subcellularLocation>
        <location evidence="1">Endomembrane system</location>
        <topology evidence="1">Multi-pass membrane protein</topology>
    </subcellularLocation>
    <subcellularLocation>
        <location evidence="6">Membrane</location>
        <topology evidence="6">Multi-pass membrane protein</topology>
    </subcellularLocation>
</comment>
<dbReference type="GO" id="GO:0048038">
    <property type="term" value="F:quinone binding"/>
    <property type="evidence" value="ECO:0007669"/>
    <property type="project" value="UniProtKB-KW"/>
</dbReference>
<dbReference type="GO" id="GO:0042773">
    <property type="term" value="P:ATP synthesis coupled electron transport"/>
    <property type="evidence" value="ECO:0007669"/>
    <property type="project" value="InterPro"/>
</dbReference>
<sequence>MNKELLTQLSEQFASTNQWSALWPEILLVLLAILVLLIDLFGGKFRERAVPLAAIGGQIGIFIALMSRLCGGFSDSRLLFGGMIMPTMLGDVMRVFFLLASILVCWLGMVYLRKQRTLPRMEFYCLTLIVTAALMLLGQSSNFVMLFVALETVTIGFYVLVSYGRNSIFSLEGGLKYLVLGGTSTAILLFGIVLLYGVAGDPSLPAYSQDSLNFLALEQFLALNPDNVLAKIGVVMVLCGICFKIGAVPFQIWIPDVYQGAPTPVTAFLAVSSKAAGFIILINLIVGPFGPMKELVVPLLSAIAVVTILFGNLTALGQRNVKRVMGLSGIAHAGYLLLGIVALAEGVELASWAIIFYLFTYLFGSFAVFGVMAQVAGVDDENQEIDHYVHLAKRQPFLAGVLAVGLGSLAGIPPLAGFIGKVFLFVVAFQANLYVLLAVAITGVVISIYYYFGWMREAFFQEQSWPEGKEEKLEPIKVCLPHKVTLAALAIITVALGVYQGSFGGF</sequence>
<keyword evidence="5" id="KW-0830">Ubiquinone</keyword>
<feature type="transmembrane region" description="Helical" evidence="5">
    <location>
        <begin position="143"/>
        <end position="163"/>
    </location>
</feature>
<dbReference type="EC" id="7.1.1.-" evidence="5"/>
<reference evidence="8 9" key="1">
    <citation type="submission" date="2020-07" db="EMBL/GenBank/DDBJ databases">
        <authorList>
            <person name="Feng X."/>
        </authorList>
    </citation>
    <scope>NUCLEOTIDE SEQUENCE [LARGE SCALE GENOMIC DNA]</scope>
    <source>
        <strain evidence="8 9">JCM31066</strain>
    </source>
</reference>
<keyword evidence="3 5" id="KW-1133">Transmembrane helix</keyword>
<proteinExistence type="inferred from homology"/>
<name>A0A842HHM3_9BACT</name>
<comment type="caution">
    <text evidence="8">The sequence shown here is derived from an EMBL/GenBank/DDBJ whole genome shotgun (WGS) entry which is preliminary data.</text>
</comment>
<dbReference type="GO" id="GO:0050136">
    <property type="term" value="F:NADH dehydrogenase (quinone) (non-electrogenic) activity"/>
    <property type="evidence" value="ECO:0007669"/>
    <property type="project" value="UniProtKB-UniRule"/>
</dbReference>
<feature type="domain" description="NADH:quinone oxidoreductase/Mrp antiporter transmembrane" evidence="7">
    <location>
        <begin position="140"/>
        <end position="447"/>
    </location>
</feature>
<keyword evidence="5" id="KW-0813">Transport</keyword>
<dbReference type="Proteomes" id="UP000546464">
    <property type="component" value="Unassembled WGS sequence"/>
</dbReference>
<dbReference type="InterPro" id="IPR010096">
    <property type="entry name" value="NADH-Q_OxRdtase_suN/2"/>
</dbReference>
<dbReference type="GO" id="GO:0012505">
    <property type="term" value="C:endomembrane system"/>
    <property type="evidence" value="ECO:0007669"/>
    <property type="project" value="UniProtKB-SubCell"/>
</dbReference>
<dbReference type="GO" id="GO:0005886">
    <property type="term" value="C:plasma membrane"/>
    <property type="evidence" value="ECO:0007669"/>
    <property type="project" value="UniProtKB-SubCell"/>
</dbReference>
<dbReference type="Pfam" id="PF00361">
    <property type="entry name" value="Proton_antipo_M"/>
    <property type="match status" value="1"/>
</dbReference>
<dbReference type="PANTHER" id="PTHR22773">
    <property type="entry name" value="NADH DEHYDROGENASE"/>
    <property type="match status" value="1"/>
</dbReference>
<dbReference type="RefSeq" id="WP_185676758.1">
    <property type="nucleotide sequence ID" value="NZ_JACHVB010000052.1"/>
</dbReference>
<feature type="transmembrane region" description="Helical" evidence="5">
    <location>
        <begin position="295"/>
        <end position="317"/>
    </location>
</feature>
<protein>
    <recommendedName>
        <fullName evidence="5">NADH-quinone oxidoreductase subunit N</fullName>
        <ecNumber evidence="5">7.1.1.-</ecNumber>
    </recommendedName>
    <alternativeName>
        <fullName evidence="5">NADH dehydrogenase I subunit N</fullName>
    </alternativeName>
    <alternativeName>
        <fullName evidence="5">NDH-1 subunit N</fullName>
    </alternativeName>
</protein>
<feature type="transmembrane region" description="Helical" evidence="5">
    <location>
        <begin position="324"/>
        <end position="344"/>
    </location>
</feature>
<evidence type="ECO:0000256" key="1">
    <source>
        <dbReference type="ARBA" id="ARBA00004127"/>
    </source>
</evidence>
<organism evidence="8 9">
    <name type="scientific">Ruficoccus amylovorans</name>
    <dbReference type="NCBI Taxonomy" id="1804625"/>
    <lineage>
        <taxon>Bacteria</taxon>
        <taxon>Pseudomonadati</taxon>
        <taxon>Verrucomicrobiota</taxon>
        <taxon>Opitutia</taxon>
        <taxon>Puniceicoccales</taxon>
        <taxon>Cerasicoccaceae</taxon>
        <taxon>Ruficoccus</taxon>
    </lineage>
</organism>
<evidence type="ECO:0000256" key="2">
    <source>
        <dbReference type="ARBA" id="ARBA00022692"/>
    </source>
</evidence>
<keyword evidence="5" id="KW-1003">Cell membrane</keyword>
<dbReference type="InterPro" id="IPR001750">
    <property type="entry name" value="ND/Mrp_TM"/>
</dbReference>
<feature type="transmembrane region" description="Helical" evidence="5">
    <location>
        <begin position="52"/>
        <end position="74"/>
    </location>
</feature>
<comment type="subunit">
    <text evidence="5">NDH-1 is composed of 14 different subunits. Subunits NuoA, H, J, K, L, M, N constitute the membrane sector of the complex.</text>
</comment>
<evidence type="ECO:0000313" key="9">
    <source>
        <dbReference type="Proteomes" id="UP000546464"/>
    </source>
</evidence>